<dbReference type="Pfam" id="PF01476">
    <property type="entry name" value="LysM"/>
    <property type="match status" value="2"/>
</dbReference>
<dbReference type="InterPro" id="IPR013360">
    <property type="entry name" value="Pilus_4_PilW"/>
</dbReference>
<gene>
    <name evidence="7" type="primary">pilW</name>
    <name evidence="7" type="ORF">I4W93_007290</name>
</gene>
<evidence type="ECO:0000313" key="8">
    <source>
        <dbReference type="Proteomes" id="UP000663814"/>
    </source>
</evidence>
<feature type="repeat" description="TPR" evidence="3">
    <location>
        <begin position="45"/>
        <end position="78"/>
    </location>
</feature>
<dbReference type="SUPFAM" id="SSF54106">
    <property type="entry name" value="LysM domain"/>
    <property type="match status" value="2"/>
</dbReference>
<evidence type="ECO:0000313" key="7">
    <source>
        <dbReference type="EMBL" id="MBZ9611398.1"/>
    </source>
</evidence>
<proteinExistence type="predicted"/>
<reference evidence="7 8" key="2">
    <citation type="submission" date="2021-08" db="EMBL/GenBank/DDBJ databases">
        <title>Rheinheimera aquimaris sp. nov., isolated from seawater of the East Sea in Korea.</title>
        <authorList>
            <person name="Kim K.H."/>
            <person name="Wenting R."/>
            <person name="Kim K.R."/>
            <person name="Jeon C.O."/>
        </authorList>
    </citation>
    <scope>NUCLEOTIDE SEQUENCE [LARGE SCALE GENOMIC DNA]</scope>
    <source>
        <strain evidence="7 8">MA-13</strain>
    </source>
</reference>
<dbReference type="SUPFAM" id="SSF48452">
    <property type="entry name" value="TPR-like"/>
    <property type="match status" value="1"/>
</dbReference>
<keyword evidence="1" id="KW-0677">Repeat</keyword>
<dbReference type="InterPro" id="IPR011990">
    <property type="entry name" value="TPR-like_helical_dom_sf"/>
</dbReference>
<evidence type="ECO:0000256" key="4">
    <source>
        <dbReference type="SAM" id="MobiDB-lite"/>
    </source>
</evidence>
<feature type="region of interest" description="Disordered" evidence="4">
    <location>
        <begin position="306"/>
        <end position="325"/>
    </location>
</feature>
<dbReference type="RefSeq" id="WP_205309573.1">
    <property type="nucleotide sequence ID" value="NZ_JAERPS020000002.1"/>
</dbReference>
<protein>
    <submittedName>
        <fullName evidence="7">Type IV pilus biogenesis/stability protein PilW</fullName>
    </submittedName>
</protein>
<dbReference type="SMART" id="SM00257">
    <property type="entry name" value="LysM"/>
    <property type="match status" value="2"/>
</dbReference>
<dbReference type="Proteomes" id="UP000663814">
    <property type="component" value="Unassembled WGS sequence"/>
</dbReference>
<feature type="domain" description="LysM" evidence="6">
    <location>
        <begin position="615"/>
        <end position="659"/>
    </location>
</feature>
<dbReference type="InterPro" id="IPR018392">
    <property type="entry name" value="LysM"/>
</dbReference>
<dbReference type="InterPro" id="IPR036779">
    <property type="entry name" value="LysM_dom_sf"/>
</dbReference>
<evidence type="ECO:0000256" key="5">
    <source>
        <dbReference type="SAM" id="SignalP"/>
    </source>
</evidence>
<evidence type="ECO:0000256" key="2">
    <source>
        <dbReference type="ARBA" id="ARBA00022803"/>
    </source>
</evidence>
<keyword evidence="2 3" id="KW-0802">TPR repeat</keyword>
<dbReference type="PANTHER" id="PTHR44943:SF8">
    <property type="entry name" value="TPR REPEAT-CONTAINING PROTEIN MJ0263"/>
    <property type="match status" value="1"/>
</dbReference>
<dbReference type="SMART" id="SM00028">
    <property type="entry name" value="TPR"/>
    <property type="match status" value="4"/>
</dbReference>
<feature type="signal peptide" evidence="5">
    <location>
        <begin position="1"/>
        <end position="19"/>
    </location>
</feature>
<dbReference type="PROSITE" id="PS51782">
    <property type="entry name" value="LYSM"/>
    <property type="match status" value="2"/>
</dbReference>
<dbReference type="Gene3D" id="3.10.350.10">
    <property type="entry name" value="LysM domain"/>
    <property type="match status" value="2"/>
</dbReference>
<sequence length="667" mass="72576">MLKQKFFISIALCSLVALTGCVSEQSYVGSDKPVSDRTFDNIEAARTRISLGLNYLRRGDTSQAKYNLERARSFAPNSAEVYSAMAYYYQSVGENKQAEEYFRTAISKDSNYADAYNNYGAFLCQLNRYEEAEQLLLKAISRPGYIRVAESYENLAQCKLQQDNFNQAKSYLDSSISHNATRITSLILHAGLAYAMGDNPAAKRHLDRIQRLGRVSSRTVLLSYLIAEKSGDREVLRNAEQLLLTLYMDTPEARLLMQGKLESSEFELLRERYKDSLMANIVLPDETAQLNIPTTPVTNPQLKIVKRKATSSEQQPAQPPEQKPEQAAVAKIFNNTAGIADSFVKSDAAVASAATQAAALDKPLPVEIPGPTVDTDTSSTAVEEQQRAASGTESTSLANAAVFNAEPAKAVFTPETDVPVRQQHDAEVAMSDSGQPATTDLVAVELTGTEIAATESTDAGLTAAELTGADLAATESTDAGLADANLTIELNETDAVDTAVAEVNTPALIEPLAADELVTYIAPSTVNDAVVSDSADATAYHLVQEAESLYAISVKHNIRLQRLMQWNQLTPEAVIKTGQKIWLGPVSETELQMQQNDARPARAASEIALATTDSPYHVVSDGETMFGISYRYNVRLDKFLSWNNLSEQSTLRVGQQVVVVDPASIEP</sequence>
<evidence type="ECO:0000256" key="3">
    <source>
        <dbReference type="PROSITE-ProRule" id="PRU00339"/>
    </source>
</evidence>
<dbReference type="NCBIfam" id="TIGR02521">
    <property type="entry name" value="type_IV_pilW"/>
    <property type="match status" value="1"/>
</dbReference>
<keyword evidence="8" id="KW-1185">Reference proteome</keyword>
<dbReference type="PROSITE" id="PS51257">
    <property type="entry name" value="PROKAR_LIPOPROTEIN"/>
    <property type="match status" value="1"/>
</dbReference>
<dbReference type="PANTHER" id="PTHR44943">
    <property type="entry name" value="CELLULOSE SYNTHASE OPERON PROTEIN C"/>
    <property type="match status" value="1"/>
</dbReference>
<keyword evidence="5" id="KW-0732">Signal</keyword>
<dbReference type="CDD" id="cd00118">
    <property type="entry name" value="LysM"/>
    <property type="match status" value="2"/>
</dbReference>
<dbReference type="EMBL" id="JAERPS020000002">
    <property type="protein sequence ID" value="MBZ9611398.1"/>
    <property type="molecule type" value="Genomic_DNA"/>
</dbReference>
<comment type="caution">
    <text evidence="7">The sequence shown here is derived from an EMBL/GenBank/DDBJ whole genome shotgun (WGS) entry which is preliminary data.</text>
</comment>
<dbReference type="InterPro" id="IPR051685">
    <property type="entry name" value="Ycf3/AcsC/BcsC/TPR_MFPF"/>
</dbReference>
<feature type="repeat" description="TPR" evidence="3">
    <location>
        <begin position="79"/>
        <end position="112"/>
    </location>
</feature>
<accession>A0ABS7X9J8</accession>
<reference evidence="7 8" key="1">
    <citation type="submission" date="2020-12" db="EMBL/GenBank/DDBJ databases">
        <authorList>
            <person name="Ruan W."/>
            <person name="Khan S.A."/>
            <person name="Jeon C.O."/>
        </authorList>
    </citation>
    <scope>NUCLEOTIDE SEQUENCE [LARGE SCALE GENOMIC DNA]</scope>
    <source>
        <strain evidence="7 8">MA-13</strain>
    </source>
</reference>
<evidence type="ECO:0000259" key="6">
    <source>
        <dbReference type="PROSITE" id="PS51782"/>
    </source>
</evidence>
<dbReference type="Pfam" id="PF13424">
    <property type="entry name" value="TPR_12"/>
    <property type="match status" value="1"/>
</dbReference>
<evidence type="ECO:0000256" key="1">
    <source>
        <dbReference type="ARBA" id="ARBA00022737"/>
    </source>
</evidence>
<organism evidence="7 8">
    <name type="scientific">Rheinheimera maricola</name>
    <dbReference type="NCBI Taxonomy" id="2793282"/>
    <lineage>
        <taxon>Bacteria</taxon>
        <taxon>Pseudomonadati</taxon>
        <taxon>Pseudomonadota</taxon>
        <taxon>Gammaproteobacteria</taxon>
        <taxon>Chromatiales</taxon>
        <taxon>Chromatiaceae</taxon>
        <taxon>Rheinheimera</taxon>
    </lineage>
</organism>
<dbReference type="PROSITE" id="PS50005">
    <property type="entry name" value="TPR"/>
    <property type="match status" value="2"/>
</dbReference>
<dbReference type="Pfam" id="PF13181">
    <property type="entry name" value="TPR_8"/>
    <property type="match status" value="1"/>
</dbReference>
<feature type="chain" id="PRO_5045129398" evidence="5">
    <location>
        <begin position="20"/>
        <end position="667"/>
    </location>
</feature>
<feature type="domain" description="LysM" evidence="6">
    <location>
        <begin position="539"/>
        <end position="583"/>
    </location>
</feature>
<name>A0ABS7X9J8_9GAMM</name>
<dbReference type="InterPro" id="IPR019734">
    <property type="entry name" value="TPR_rpt"/>
</dbReference>
<dbReference type="Gene3D" id="1.25.40.10">
    <property type="entry name" value="Tetratricopeptide repeat domain"/>
    <property type="match status" value="1"/>
</dbReference>